<dbReference type="GeneID" id="19986340"/>
<dbReference type="AlphaFoldDB" id="V9D3R1"/>
<dbReference type="PANTHER" id="PTHR22642">
    <property type="entry name" value="IMIDAZOLONEPROPIONASE"/>
    <property type="match status" value="1"/>
</dbReference>
<gene>
    <name evidence="2" type="ORF">G647_07847</name>
</gene>
<dbReference type="Gene3D" id="2.30.40.10">
    <property type="entry name" value="Urease, subunit C, domain 1"/>
    <property type="match status" value="1"/>
</dbReference>
<dbReference type="GO" id="GO:0016810">
    <property type="term" value="F:hydrolase activity, acting on carbon-nitrogen (but not peptide) bonds"/>
    <property type="evidence" value="ECO:0007669"/>
    <property type="project" value="InterPro"/>
</dbReference>
<dbReference type="SUPFAM" id="SSF51556">
    <property type="entry name" value="Metallo-dependent hydrolases"/>
    <property type="match status" value="1"/>
</dbReference>
<evidence type="ECO:0000313" key="2">
    <source>
        <dbReference type="EMBL" id="ETI21500.1"/>
    </source>
</evidence>
<name>V9D3R1_9EURO</name>
<organism evidence="2 3">
    <name type="scientific">Cladophialophora carrionii CBS 160.54</name>
    <dbReference type="NCBI Taxonomy" id="1279043"/>
    <lineage>
        <taxon>Eukaryota</taxon>
        <taxon>Fungi</taxon>
        <taxon>Dikarya</taxon>
        <taxon>Ascomycota</taxon>
        <taxon>Pezizomycotina</taxon>
        <taxon>Eurotiomycetes</taxon>
        <taxon>Chaetothyriomycetidae</taxon>
        <taxon>Chaetothyriales</taxon>
        <taxon>Herpotrichiellaceae</taxon>
        <taxon>Cladophialophora</taxon>
    </lineage>
</organism>
<dbReference type="VEuPathDB" id="FungiDB:G647_07847"/>
<dbReference type="Pfam" id="PF07969">
    <property type="entry name" value="Amidohydro_3"/>
    <property type="match status" value="1"/>
</dbReference>
<accession>V9D3R1</accession>
<protein>
    <recommendedName>
        <fullName evidence="1">Amidohydrolase 3 domain-containing protein</fullName>
    </recommendedName>
</protein>
<dbReference type="Gene3D" id="3.20.20.140">
    <property type="entry name" value="Metal-dependent hydrolases"/>
    <property type="match status" value="1"/>
</dbReference>
<proteinExistence type="predicted"/>
<evidence type="ECO:0000259" key="1">
    <source>
        <dbReference type="Pfam" id="PF07969"/>
    </source>
</evidence>
<evidence type="ECO:0000313" key="3">
    <source>
        <dbReference type="Proteomes" id="UP000030678"/>
    </source>
</evidence>
<dbReference type="InterPro" id="IPR032466">
    <property type="entry name" value="Metal_Hydrolase"/>
</dbReference>
<sequence length="116" mass="12705">MSVYPFKGLREAGALLTTGSDWVFAPETPNIFPGLQALLQGRKGWELDKEDVIRIVTIDGAIATNREKMEGSITAAKLANFIILDRDLVKAEDISTTVVLKTFFEVGRSMTMPATS</sequence>
<dbReference type="PANTHER" id="PTHR22642:SF2">
    <property type="entry name" value="PROTEIN LONG AFTER FAR-RED 3"/>
    <property type="match status" value="1"/>
</dbReference>
<dbReference type="EMBL" id="KB822707">
    <property type="protein sequence ID" value="ETI21500.1"/>
    <property type="molecule type" value="Genomic_DNA"/>
</dbReference>
<dbReference type="InterPro" id="IPR013108">
    <property type="entry name" value="Amidohydro_3"/>
</dbReference>
<dbReference type="RefSeq" id="XP_008730381.1">
    <property type="nucleotide sequence ID" value="XM_008732159.1"/>
</dbReference>
<reference evidence="2 3" key="1">
    <citation type="submission" date="2013-03" db="EMBL/GenBank/DDBJ databases">
        <title>The Genome Sequence of Cladophialophora carrionii CBS 160.54.</title>
        <authorList>
            <consortium name="The Broad Institute Genomics Platform"/>
            <person name="Cuomo C."/>
            <person name="de Hoog S."/>
            <person name="Gorbushina A."/>
            <person name="Walker B."/>
            <person name="Young S.K."/>
            <person name="Zeng Q."/>
            <person name="Gargeya S."/>
            <person name="Fitzgerald M."/>
            <person name="Haas B."/>
            <person name="Abouelleil A."/>
            <person name="Allen A.W."/>
            <person name="Alvarado L."/>
            <person name="Arachchi H.M."/>
            <person name="Berlin A.M."/>
            <person name="Chapman S.B."/>
            <person name="Gainer-Dewar J."/>
            <person name="Goldberg J."/>
            <person name="Griggs A."/>
            <person name="Gujja S."/>
            <person name="Hansen M."/>
            <person name="Howarth C."/>
            <person name="Imamovic A."/>
            <person name="Ireland A."/>
            <person name="Larimer J."/>
            <person name="McCowan C."/>
            <person name="Murphy C."/>
            <person name="Pearson M."/>
            <person name="Poon T.W."/>
            <person name="Priest M."/>
            <person name="Roberts A."/>
            <person name="Saif S."/>
            <person name="Shea T."/>
            <person name="Sisk P."/>
            <person name="Sykes S."/>
            <person name="Wortman J."/>
            <person name="Nusbaum C."/>
            <person name="Birren B."/>
        </authorList>
    </citation>
    <scope>NUCLEOTIDE SEQUENCE [LARGE SCALE GENOMIC DNA]</scope>
    <source>
        <strain evidence="2 3">CBS 160.54</strain>
    </source>
</reference>
<dbReference type="HOGENOM" id="CLU_2096624_0_0_1"/>
<dbReference type="Proteomes" id="UP000030678">
    <property type="component" value="Unassembled WGS sequence"/>
</dbReference>
<dbReference type="InterPro" id="IPR011059">
    <property type="entry name" value="Metal-dep_hydrolase_composite"/>
</dbReference>
<feature type="domain" description="Amidohydrolase 3" evidence="1">
    <location>
        <begin position="3"/>
        <end position="99"/>
    </location>
</feature>